<dbReference type="OrthoDB" id="1092902at2759"/>
<reference evidence="4 6" key="2">
    <citation type="submission" date="2020-09" db="EMBL/GenBank/DDBJ databases">
        <authorList>
            <person name="Ashkenazy H."/>
        </authorList>
    </citation>
    <scope>NUCLEOTIDE SEQUENCE [LARGE SCALE GENOMIC DNA]</scope>
    <source>
        <strain evidence="6">cv. Cdm-0</strain>
    </source>
</reference>
<dbReference type="Proteomes" id="UP000434276">
    <property type="component" value="Unassembled WGS sequence"/>
</dbReference>
<feature type="transmembrane region" description="Helical" evidence="2">
    <location>
        <begin position="6"/>
        <end position="25"/>
    </location>
</feature>
<evidence type="ECO:0000313" key="5">
    <source>
        <dbReference type="Proteomes" id="UP000434276"/>
    </source>
</evidence>
<feature type="region of interest" description="Disordered" evidence="1">
    <location>
        <begin position="52"/>
        <end position="74"/>
    </location>
</feature>
<dbReference type="EMBL" id="LR881466">
    <property type="protein sequence ID" value="CAD5312224.1"/>
    <property type="molecule type" value="Genomic_DNA"/>
</dbReference>
<evidence type="ECO:0000256" key="2">
    <source>
        <dbReference type="SAM" id="Phobius"/>
    </source>
</evidence>
<evidence type="ECO:0000313" key="4">
    <source>
        <dbReference type="EMBL" id="CAD5312224.1"/>
    </source>
</evidence>
<keyword evidence="2" id="KW-0812">Transmembrane</keyword>
<name>A0A5S9THE8_ARATH</name>
<accession>A0A5S9THE8</accession>
<keyword evidence="2" id="KW-1133">Transmembrane helix</keyword>
<organism evidence="3 5">
    <name type="scientific">Arabidopsis thaliana</name>
    <name type="common">Mouse-ear cress</name>
    <dbReference type="NCBI Taxonomy" id="3702"/>
    <lineage>
        <taxon>Eukaryota</taxon>
        <taxon>Viridiplantae</taxon>
        <taxon>Streptophyta</taxon>
        <taxon>Embryophyta</taxon>
        <taxon>Tracheophyta</taxon>
        <taxon>Spermatophyta</taxon>
        <taxon>Magnoliopsida</taxon>
        <taxon>eudicotyledons</taxon>
        <taxon>Gunneridae</taxon>
        <taxon>Pentapetalae</taxon>
        <taxon>rosids</taxon>
        <taxon>malvids</taxon>
        <taxon>Brassicales</taxon>
        <taxon>Brassicaceae</taxon>
        <taxon>Camelineae</taxon>
        <taxon>Arabidopsis</taxon>
    </lineage>
</organism>
<reference evidence="3 5" key="1">
    <citation type="submission" date="2019-12" db="EMBL/GenBank/DDBJ databases">
        <authorList>
            <person name="Jiao W.-B."/>
            <person name="Schneeberger K."/>
        </authorList>
    </citation>
    <scope>NUCLEOTIDE SEQUENCE [LARGE SCALE GENOMIC DNA]</scope>
    <source>
        <strain evidence="5">cv. C24</strain>
    </source>
</reference>
<gene>
    <name evidence="4" type="ORF">AT9943_LOCUS789</name>
    <name evidence="3" type="ORF">C24_LOCUS956</name>
</gene>
<feature type="compositionally biased region" description="Basic and acidic residues" evidence="1">
    <location>
        <begin position="52"/>
        <end position="66"/>
    </location>
</feature>
<dbReference type="EMBL" id="CACSHJ010000087">
    <property type="protein sequence ID" value="CAA0183529.1"/>
    <property type="molecule type" value="Genomic_DNA"/>
</dbReference>
<evidence type="ECO:0000313" key="6">
    <source>
        <dbReference type="Proteomes" id="UP000516314"/>
    </source>
</evidence>
<sequence length="74" mass="8287">MEIPIWGWCIIVAGIIMVTVLCNLLDRWCSKPLEIEEDGKASFSVTLEKKDPVKEDGKSKTNEKAQAKPNNNLV</sequence>
<keyword evidence="2" id="KW-0472">Membrane</keyword>
<evidence type="ECO:0000313" key="3">
    <source>
        <dbReference type="EMBL" id="CAA0183529.1"/>
    </source>
</evidence>
<dbReference type="Proteomes" id="UP000516314">
    <property type="component" value="Chromosome 1"/>
</dbReference>
<proteinExistence type="predicted"/>
<evidence type="ECO:0000256" key="1">
    <source>
        <dbReference type="SAM" id="MobiDB-lite"/>
    </source>
</evidence>
<protein>
    <submittedName>
        <fullName evidence="4">(thale cress) hypothetical protein</fullName>
    </submittedName>
</protein>
<dbReference type="AlphaFoldDB" id="A0A5S9THE8"/>